<dbReference type="STRING" id="346185.AAY42_03750"/>
<dbReference type="EMBL" id="LCTZ01000002">
    <property type="protein sequence ID" value="KQC29106.1"/>
    <property type="molecule type" value="Genomic_DNA"/>
</dbReference>
<name>A0A0Q1BWT4_9FLAO</name>
<proteinExistence type="predicted"/>
<dbReference type="AlphaFoldDB" id="A0A0Q1BWT4"/>
<evidence type="ECO:0000313" key="2">
    <source>
        <dbReference type="Proteomes" id="UP000050827"/>
    </source>
</evidence>
<keyword evidence="2" id="KW-1185">Reference proteome</keyword>
<sequence>MRKVQLETLLCQSAVVVKLSNYKIALLYNKKWLMNLIKKVPLLVCFVLLLFSCSIDDGEQGIDPPNFDVIGLWDLVEVNVNPAQDINMDGTASTNLIDEMDCISGTLLIDGDLVWTYEQTDIAVSPITNNQYVVTCLESVTATGTWFSDEVEATFDGNSVLTALQIDGELLVNQLGQDLPGIQSYVYERRIVN</sequence>
<protein>
    <recommendedName>
        <fullName evidence="3">Lipocalin-like domain-containing protein</fullName>
    </recommendedName>
</protein>
<reference evidence="1 2" key="1">
    <citation type="submission" date="2015-04" db="EMBL/GenBank/DDBJ databases">
        <title>Complete genome of flavobacterium.</title>
        <authorList>
            <person name="Kwon Y.M."/>
            <person name="Kim S.-J."/>
        </authorList>
    </citation>
    <scope>NUCLEOTIDE SEQUENCE [LARGE SCALE GENOMIC DNA]</scope>
    <source>
        <strain evidence="1 2">DK169</strain>
    </source>
</reference>
<accession>A0A0Q1BWT4</accession>
<comment type="caution">
    <text evidence="1">The sequence shown here is derived from an EMBL/GenBank/DDBJ whole genome shotgun (WGS) entry which is preliminary data.</text>
</comment>
<evidence type="ECO:0000313" key="1">
    <source>
        <dbReference type="EMBL" id="KQC29106.1"/>
    </source>
</evidence>
<organism evidence="1 2">
    <name type="scientific">Flagellimonas eckloniae</name>
    <dbReference type="NCBI Taxonomy" id="346185"/>
    <lineage>
        <taxon>Bacteria</taxon>
        <taxon>Pseudomonadati</taxon>
        <taxon>Bacteroidota</taxon>
        <taxon>Flavobacteriia</taxon>
        <taxon>Flavobacteriales</taxon>
        <taxon>Flavobacteriaceae</taxon>
        <taxon>Flagellimonas</taxon>
    </lineage>
</organism>
<dbReference type="Proteomes" id="UP000050827">
    <property type="component" value="Unassembled WGS sequence"/>
</dbReference>
<evidence type="ECO:0008006" key="3">
    <source>
        <dbReference type="Google" id="ProtNLM"/>
    </source>
</evidence>
<gene>
    <name evidence="1" type="ORF">AAY42_03750</name>
</gene>